<feature type="domain" description="Myotubularin phosphatase" evidence="18">
    <location>
        <begin position="465"/>
        <end position="965"/>
    </location>
</feature>
<dbReference type="Pfam" id="PF07714">
    <property type="entry name" value="PK_Tyr_Ser-Thr"/>
    <property type="match status" value="1"/>
</dbReference>
<feature type="region of interest" description="Disordered" evidence="15">
    <location>
        <begin position="591"/>
        <end position="619"/>
    </location>
</feature>
<dbReference type="InterPro" id="IPR036388">
    <property type="entry name" value="WH-like_DNA-bd_sf"/>
</dbReference>
<dbReference type="SUPFAM" id="SSF56112">
    <property type="entry name" value="Protein kinase-like (PK-like)"/>
    <property type="match status" value="1"/>
</dbReference>
<accession>L8HD65</accession>
<evidence type="ECO:0000256" key="6">
    <source>
        <dbReference type="ARBA" id="ARBA00022679"/>
    </source>
</evidence>
<dbReference type="InterPro" id="IPR027417">
    <property type="entry name" value="P-loop_NTPase"/>
</dbReference>
<dbReference type="KEGG" id="acan:ACA1_071050"/>
<keyword evidence="6" id="KW-0808">Transferase</keyword>
<evidence type="ECO:0000259" key="18">
    <source>
        <dbReference type="PROSITE" id="PS51339"/>
    </source>
</evidence>
<dbReference type="PROSITE" id="PS50011">
    <property type="entry name" value="PROTEIN_KINASE_DOM"/>
    <property type="match status" value="1"/>
</dbReference>
<feature type="compositionally biased region" description="Polar residues" evidence="15">
    <location>
        <begin position="137"/>
        <end position="146"/>
    </location>
</feature>
<feature type="region of interest" description="Disordered" evidence="15">
    <location>
        <begin position="2419"/>
        <end position="2559"/>
    </location>
</feature>
<feature type="region of interest" description="Disordered" evidence="15">
    <location>
        <begin position="666"/>
        <end position="716"/>
    </location>
</feature>
<dbReference type="CDD" id="cd00821">
    <property type="entry name" value="PH"/>
    <property type="match status" value="1"/>
</dbReference>
<feature type="domain" description="Protein kinase" evidence="17">
    <location>
        <begin position="2118"/>
        <end position="2401"/>
    </location>
</feature>
<dbReference type="SUPFAM" id="SSF52799">
    <property type="entry name" value="(Phosphotyrosine protein) phosphatases II"/>
    <property type="match status" value="1"/>
</dbReference>
<evidence type="ECO:0000259" key="19">
    <source>
        <dbReference type="PROSITE" id="PS51424"/>
    </source>
</evidence>
<dbReference type="SUPFAM" id="SSF52058">
    <property type="entry name" value="L domain-like"/>
    <property type="match status" value="1"/>
</dbReference>
<dbReference type="Pfam" id="PF00169">
    <property type="entry name" value="PH"/>
    <property type="match status" value="1"/>
</dbReference>
<dbReference type="InterPro" id="IPR000719">
    <property type="entry name" value="Prot_kinase_dom"/>
</dbReference>
<gene>
    <name evidence="20" type="ORF">ACA1_071050</name>
</gene>
<dbReference type="EC" id="2.7.11.1" evidence="3"/>
<comment type="catalytic activity">
    <reaction evidence="12">
        <text>L-threonyl-[protein] + ATP = O-phospho-L-threonyl-[protein] + ADP + H(+)</text>
        <dbReference type="Rhea" id="RHEA:46608"/>
        <dbReference type="Rhea" id="RHEA-COMP:11060"/>
        <dbReference type="Rhea" id="RHEA-COMP:11605"/>
        <dbReference type="ChEBI" id="CHEBI:15378"/>
        <dbReference type="ChEBI" id="CHEBI:30013"/>
        <dbReference type="ChEBI" id="CHEBI:30616"/>
        <dbReference type="ChEBI" id="CHEBI:61977"/>
        <dbReference type="ChEBI" id="CHEBI:456216"/>
        <dbReference type="EC" id="2.7.11.1"/>
    </reaction>
</comment>
<dbReference type="PRINTS" id="PR00109">
    <property type="entry name" value="TYRKINASE"/>
</dbReference>
<reference evidence="20 21" key="1">
    <citation type="journal article" date="2013" name="Genome Biol.">
        <title>Genome of Acanthamoeba castellanii highlights extensive lateral gene transfer and early evolution of tyrosine kinase signaling.</title>
        <authorList>
            <person name="Clarke M."/>
            <person name="Lohan A.J."/>
            <person name="Liu B."/>
            <person name="Lagkouvardos I."/>
            <person name="Roy S."/>
            <person name="Zafar N."/>
            <person name="Bertelli C."/>
            <person name="Schilde C."/>
            <person name="Kianianmomeni A."/>
            <person name="Burglin T.R."/>
            <person name="Frech C."/>
            <person name="Turcotte B."/>
            <person name="Kopec K.O."/>
            <person name="Synnott J.M."/>
            <person name="Choo C."/>
            <person name="Paponov I."/>
            <person name="Finkler A."/>
            <person name="Soon Heng Tan C."/>
            <person name="Hutchins A.P."/>
            <person name="Weinmeier T."/>
            <person name="Rattei T."/>
            <person name="Chu J.S."/>
            <person name="Gimenez G."/>
            <person name="Irimia M."/>
            <person name="Rigden D.J."/>
            <person name="Fitzpatrick D.A."/>
            <person name="Lorenzo-Morales J."/>
            <person name="Bateman A."/>
            <person name="Chiu C.H."/>
            <person name="Tang P."/>
            <person name="Hegemann P."/>
            <person name="Fromm H."/>
            <person name="Raoult D."/>
            <person name="Greub G."/>
            <person name="Miranda-Saavedra D."/>
            <person name="Chen N."/>
            <person name="Nash P."/>
            <person name="Ginger M.L."/>
            <person name="Horn M."/>
            <person name="Schaap P."/>
            <person name="Caler L."/>
            <person name="Loftus B."/>
        </authorList>
    </citation>
    <scope>NUCLEOTIDE SEQUENCE [LARGE SCALE GENOMIC DNA]</scope>
    <source>
        <strain evidence="20 21">Neff</strain>
    </source>
</reference>
<organism evidence="20 21">
    <name type="scientific">Acanthamoeba castellanii (strain ATCC 30010 / Neff)</name>
    <dbReference type="NCBI Taxonomy" id="1257118"/>
    <lineage>
        <taxon>Eukaryota</taxon>
        <taxon>Amoebozoa</taxon>
        <taxon>Discosea</taxon>
        <taxon>Longamoebia</taxon>
        <taxon>Centramoebida</taxon>
        <taxon>Acanthamoebidae</taxon>
        <taxon>Acanthamoeba</taxon>
    </lineage>
</organism>
<dbReference type="InterPro" id="IPR001611">
    <property type="entry name" value="Leu-rich_rpt"/>
</dbReference>
<dbReference type="Pfam" id="PF25497">
    <property type="entry name" value="COR-B"/>
    <property type="match status" value="1"/>
</dbReference>
<feature type="compositionally biased region" description="Gly residues" evidence="15">
    <location>
        <begin position="2576"/>
        <end position="2586"/>
    </location>
</feature>
<dbReference type="InterPro" id="IPR057263">
    <property type="entry name" value="COR-B"/>
</dbReference>
<dbReference type="InterPro" id="IPR001245">
    <property type="entry name" value="Ser-Thr/Tyr_kinase_cat_dom"/>
</dbReference>
<evidence type="ECO:0000256" key="5">
    <source>
        <dbReference type="ARBA" id="ARBA00022614"/>
    </source>
</evidence>
<dbReference type="InterPro" id="IPR001849">
    <property type="entry name" value="PH_domain"/>
</dbReference>
<dbReference type="SMART" id="SM00369">
    <property type="entry name" value="LRR_TYP"/>
    <property type="match status" value="10"/>
</dbReference>
<dbReference type="GeneID" id="14924464"/>
<dbReference type="Gene3D" id="1.10.510.10">
    <property type="entry name" value="Transferase(Phosphotransferase) domain 1"/>
    <property type="match status" value="1"/>
</dbReference>
<feature type="region of interest" description="Disordered" evidence="15">
    <location>
        <begin position="2673"/>
        <end position="2722"/>
    </location>
</feature>
<dbReference type="InterPro" id="IPR010569">
    <property type="entry name" value="Myotubularin-like_Pase_dom"/>
</dbReference>
<evidence type="ECO:0000256" key="7">
    <source>
        <dbReference type="ARBA" id="ARBA00022737"/>
    </source>
</evidence>
<evidence type="ECO:0000256" key="2">
    <source>
        <dbReference type="ARBA" id="ARBA00008171"/>
    </source>
</evidence>
<dbReference type="Pfam" id="PF08477">
    <property type="entry name" value="Roc"/>
    <property type="match status" value="1"/>
</dbReference>
<evidence type="ECO:0000256" key="10">
    <source>
        <dbReference type="ARBA" id="ARBA00022840"/>
    </source>
</evidence>
<feature type="compositionally biased region" description="Basic and acidic residues" evidence="15">
    <location>
        <begin position="2419"/>
        <end position="2448"/>
    </location>
</feature>
<feature type="region of interest" description="Disordered" evidence="15">
    <location>
        <begin position="137"/>
        <end position="158"/>
    </location>
</feature>
<protein>
    <recommendedName>
        <fullName evidence="3">non-specific serine/threonine protein kinase</fullName>
        <ecNumber evidence="3">2.7.11.1</ecNumber>
    </recommendedName>
</protein>
<evidence type="ECO:0000256" key="4">
    <source>
        <dbReference type="ARBA" id="ARBA00022527"/>
    </source>
</evidence>
<dbReference type="Gene3D" id="3.40.50.300">
    <property type="entry name" value="P-loop containing nucleotide triphosphate hydrolases"/>
    <property type="match status" value="1"/>
</dbReference>
<feature type="compositionally biased region" description="Low complexity" evidence="15">
    <location>
        <begin position="903"/>
        <end position="917"/>
    </location>
</feature>
<feature type="domain" description="PH" evidence="16">
    <location>
        <begin position="12"/>
        <end position="134"/>
    </location>
</feature>
<name>L8HD65_ACACF</name>
<dbReference type="GO" id="GO:0005524">
    <property type="term" value="F:ATP binding"/>
    <property type="evidence" value="ECO:0007669"/>
    <property type="project" value="UniProtKB-UniRule"/>
</dbReference>
<keyword evidence="8 14" id="KW-0547">Nucleotide-binding</keyword>
<feature type="compositionally biased region" description="Acidic residues" evidence="15">
    <location>
        <begin position="2528"/>
        <end position="2538"/>
    </location>
</feature>
<feature type="compositionally biased region" description="Basic and acidic residues" evidence="15">
    <location>
        <begin position="287"/>
        <end position="306"/>
    </location>
</feature>
<keyword evidence="10 14" id="KW-0067">ATP-binding</keyword>
<feature type="compositionally biased region" description="Basic residues" evidence="15">
    <location>
        <begin position="2467"/>
        <end position="2480"/>
    </location>
</feature>
<dbReference type="GO" id="GO:0005737">
    <property type="term" value="C:cytoplasm"/>
    <property type="evidence" value="ECO:0007669"/>
    <property type="project" value="TreeGrafter"/>
</dbReference>
<dbReference type="GO" id="GO:0005525">
    <property type="term" value="F:GTP binding"/>
    <property type="evidence" value="ECO:0007669"/>
    <property type="project" value="UniProtKB-KW"/>
</dbReference>
<evidence type="ECO:0000256" key="3">
    <source>
        <dbReference type="ARBA" id="ARBA00012513"/>
    </source>
</evidence>
<feature type="region of interest" description="Disordered" evidence="15">
    <location>
        <begin position="2573"/>
        <end position="2639"/>
    </location>
</feature>
<feature type="compositionally biased region" description="Low complexity" evidence="15">
    <location>
        <begin position="1155"/>
        <end position="1173"/>
    </location>
</feature>
<dbReference type="Gene3D" id="3.30.200.20">
    <property type="entry name" value="Phosphorylase Kinase, domain 1"/>
    <property type="match status" value="1"/>
</dbReference>
<feature type="compositionally biased region" description="Acidic residues" evidence="15">
    <location>
        <begin position="2494"/>
        <end position="2509"/>
    </location>
</feature>
<dbReference type="InterPro" id="IPR008271">
    <property type="entry name" value="Ser/Thr_kinase_AS"/>
</dbReference>
<evidence type="ECO:0000256" key="13">
    <source>
        <dbReference type="ARBA" id="ARBA00048679"/>
    </source>
</evidence>
<feature type="region of interest" description="Disordered" evidence="15">
    <location>
        <begin position="287"/>
        <end position="331"/>
    </location>
</feature>
<feature type="compositionally biased region" description="Low complexity" evidence="15">
    <location>
        <begin position="2483"/>
        <end position="2493"/>
    </location>
</feature>
<dbReference type="InterPro" id="IPR017441">
    <property type="entry name" value="Protein_kinase_ATP_BS"/>
</dbReference>
<evidence type="ECO:0000256" key="1">
    <source>
        <dbReference type="ARBA" id="ARBA00007471"/>
    </source>
</evidence>
<keyword evidence="21" id="KW-1185">Reference proteome</keyword>
<dbReference type="Pfam" id="PF16095">
    <property type="entry name" value="COR-A"/>
    <property type="match status" value="1"/>
</dbReference>
<dbReference type="InterPro" id="IPR020859">
    <property type="entry name" value="ROC"/>
</dbReference>
<dbReference type="PANTHER" id="PTHR10807">
    <property type="entry name" value="MYOTUBULARIN-RELATED"/>
    <property type="match status" value="1"/>
</dbReference>
<comment type="catalytic activity">
    <reaction evidence="13">
        <text>L-seryl-[protein] + ATP = O-phospho-L-seryl-[protein] + ADP + H(+)</text>
        <dbReference type="Rhea" id="RHEA:17989"/>
        <dbReference type="Rhea" id="RHEA-COMP:9863"/>
        <dbReference type="Rhea" id="RHEA-COMP:11604"/>
        <dbReference type="ChEBI" id="CHEBI:15378"/>
        <dbReference type="ChEBI" id="CHEBI:29999"/>
        <dbReference type="ChEBI" id="CHEBI:30616"/>
        <dbReference type="ChEBI" id="CHEBI:83421"/>
        <dbReference type="ChEBI" id="CHEBI:456216"/>
        <dbReference type="EC" id="2.7.11.1"/>
    </reaction>
</comment>
<dbReference type="PROSITE" id="PS00107">
    <property type="entry name" value="PROTEIN_KINASE_ATP"/>
    <property type="match status" value="1"/>
</dbReference>
<dbReference type="VEuPathDB" id="AmoebaDB:ACA1_071050"/>
<evidence type="ECO:0000313" key="21">
    <source>
        <dbReference type="Proteomes" id="UP000011083"/>
    </source>
</evidence>
<dbReference type="InterPro" id="IPR011009">
    <property type="entry name" value="Kinase-like_dom_sf"/>
</dbReference>
<dbReference type="PANTHER" id="PTHR10807:SF128">
    <property type="entry name" value="PHOSPHATIDYLINOSITOL-3,5-BISPHOSPHATE 3-PHOSPHATASE"/>
    <property type="match status" value="1"/>
</dbReference>
<dbReference type="SUPFAM" id="SSF50729">
    <property type="entry name" value="PH domain-like"/>
    <property type="match status" value="2"/>
</dbReference>
<dbReference type="RefSeq" id="XP_004353012.1">
    <property type="nucleotide sequence ID" value="XM_004352960.1"/>
</dbReference>
<dbReference type="GO" id="GO:0004674">
    <property type="term" value="F:protein serine/threonine kinase activity"/>
    <property type="evidence" value="ECO:0007669"/>
    <property type="project" value="UniProtKB-KW"/>
</dbReference>
<dbReference type="PROSITE" id="PS51339">
    <property type="entry name" value="PPASE_MYOTUBULARIN"/>
    <property type="match status" value="1"/>
</dbReference>
<dbReference type="PROSITE" id="PS00108">
    <property type="entry name" value="PROTEIN_KINASE_ST"/>
    <property type="match status" value="1"/>
</dbReference>
<feature type="compositionally biased region" description="Basic and acidic residues" evidence="15">
    <location>
        <begin position="2548"/>
        <end position="2559"/>
    </location>
</feature>
<feature type="compositionally biased region" description="Low complexity" evidence="15">
    <location>
        <begin position="2516"/>
        <end position="2527"/>
    </location>
</feature>
<evidence type="ECO:0000259" key="16">
    <source>
        <dbReference type="PROSITE" id="PS50003"/>
    </source>
</evidence>
<dbReference type="Gene3D" id="2.30.29.30">
    <property type="entry name" value="Pleckstrin-homology domain (PH domain)/Phosphotyrosine-binding domain (PTB)"/>
    <property type="match status" value="1"/>
</dbReference>
<feature type="compositionally biased region" description="Basic and acidic residues" evidence="15">
    <location>
        <begin position="2709"/>
        <end position="2722"/>
    </location>
</feature>
<evidence type="ECO:0000256" key="8">
    <source>
        <dbReference type="ARBA" id="ARBA00022741"/>
    </source>
</evidence>
<dbReference type="InterPro" id="IPR030564">
    <property type="entry name" value="Myotubularin"/>
</dbReference>
<dbReference type="SMART" id="SM00233">
    <property type="entry name" value="PH"/>
    <property type="match status" value="1"/>
</dbReference>
<dbReference type="PROSITE" id="PS50003">
    <property type="entry name" value="PH_DOMAIN"/>
    <property type="match status" value="1"/>
</dbReference>
<dbReference type="PROSITE" id="PS51450">
    <property type="entry name" value="LRR"/>
    <property type="match status" value="2"/>
</dbReference>
<dbReference type="CDD" id="cd13999">
    <property type="entry name" value="STKc_MAP3K-like"/>
    <property type="match status" value="1"/>
</dbReference>
<evidence type="ECO:0000256" key="11">
    <source>
        <dbReference type="ARBA" id="ARBA00023134"/>
    </source>
</evidence>
<dbReference type="EMBL" id="KB007857">
    <property type="protein sequence ID" value="ELR23484.1"/>
    <property type="molecule type" value="Genomic_DNA"/>
</dbReference>
<dbReference type="SMART" id="SM00220">
    <property type="entry name" value="S_TKc"/>
    <property type="match status" value="1"/>
</dbReference>
<dbReference type="SUPFAM" id="SSF52540">
    <property type="entry name" value="P-loop containing nucleoside triphosphate hydrolases"/>
    <property type="match status" value="1"/>
</dbReference>
<feature type="domain" description="Roc" evidence="19">
    <location>
        <begin position="1544"/>
        <end position="1752"/>
    </location>
</feature>
<dbReference type="InterPro" id="IPR032171">
    <property type="entry name" value="COR-A"/>
</dbReference>
<evidence type="ECO:0000256" key="14">
    <source>
        <dbReference type="PROSITE-ProRule" id="PRU10141"/>
    </source>
</evidence>
<sequence length="2722" mass="300869">MSGTRASAEPEPPCIEGWLKRRRGLVAAWHKVFVKIDVHQHKLRLYKRQTDTTPKTSVPLKKILNVLAVDGEGSAAAIPSASPADSKKKEKKAKADAAGKYEFEVHTAARHYRFQANSDSEMHAWIKGIRAAADKALSQTLSESQTGGSDSDGEAEGDHKGLLEFDARAMESKLKNMGVDLHELGARMADPSTGIPLSEFDKGLCLDVGRCLMHSRFIYCLTGQANFSGESSLYAFSRQSESSLVTLSTTSSLFSTSTLDIFNSHSSFEIVTMRGDDSSKTVKRFLRDSQGKAGSDKKSKEEKDESTPAFTSRSGSKRDRRPAAGVPTHVPGLLPGEEALLAEANILLSYEADLTSAERGVLAVTNFRLILAPETALSISIALGLVFKVGMGPSLTMPDNSAKESVVLSCKDLRDVYLVFPDGATMKKVLRGLKSVMSPAHVQDLFAFTTKEDYKCDDDADERWDWLLYSTENEFARLQLAKEEWRIPHSNEGYAVCPTYPRRFIVPASVSDADLVQSAEMRHQGRLAALCWVDGKGKGGILLRAADVVVKKSFITGSGNVRMEAEGGDPIVNAVLRKSKSHTLHIVCCHQPRSDEDDGSGEHTYHVGNHHPHQQQQGLDALSGDRLALSSLSLPTARALQASLLTIIEGMSGLSFAAERQAKIKAGEANSKSTNSKRSGSRRASKHALADSQAEAVTRTKARATATENEGGDDDAARHEALAQTKEQWEAVMRDSRWLRAVKDYIEGALKVTHLVAMGESVMVQNDEGKDAVTVVVSLAQVMLDPFYRTLRGFAVLVEKEWNSFGHQWGQSNPKKFKKRSLSPVFLLFIDCVHQMWSQYPHQFEFNEAFLIFVMDSVYSHQFGNFLADNERARVQLKIERETNSLWSFIGGFKKPTTGTENGSAAKSPSSSSSGSSMAELCTASNKALFLNPLLLHAGSTTTTTTGRQPLVPHVKRVKWWGAYFLRWKCNANLKGAIRRIYREKTREDDRQEEDEDEQVLDLRGQGLHIIPPEMGALRRVTDLDLRGNLIASFNLAALPPYTRTLRLADNPLRFVPRQLLLAIVGLRELDTLDLSRCRLRAFPSLLHAAVDDEPATATQVLLGHVKELNLRGNCLSSLPNSFRLLTNLEKLDLAYNRFGVATAAPASQLPPEPSKSSSSLSRRSSSSGSVRTAAAVKKAAAAGLDAGKEANSSSARPASPGVNTAALAAMHLSGSAVPLRSRTPVSPPSSVIIVSSTPVHTQHLFRLLGALPALTSLSLAGNGLVHLPPSLLRALSPRLRVLELHDNPELALHHSLARLERLEVLSLSNCPSIKLLPGELFHTRMGNTLTRLHARNCGLGNQPAGEEAALLKRIEQWKKANYGAEADDTDAATDAAASPPPVAAEGEKLFQYWHTARLADNLRLLDLADNGLSVAPSAIFAWRRIEVLHLEGNAIAHLSPDIKNLEDSLRALHLQNNCLQHLPVQIGSLRKLELLDLSGNQLQSLPLQLSILPALKKFTLFTNEKDIPSRQAKGENPLPELPRDVVALGSKNVLTFLGQLMRGSKPCHRIKTMFLGQENVGKTSLLRCLQMPQGKSSGGSGKGNKNARKDQRFAVAPPAAAAAATLLSTDGIQITDFTMKIPLAEDKVEDVTLSAWDFAGQKLYYTSHSFFLSERSLYFVVFNLASPQQSNVEFWLQSIHSAAKDSPIIVVGTHADDPQCTEPYLKAILKWFDDKFRPRFPNIQAVRFVSSLDGRNLDDLRSDICTLIRQQKFMGENLPSNYLEFEKALLERGRLYVNDSQSLPTVTWAEYRQMAKLFLIENKEDLKNVTTLLHNLGSIIHFSHNRKLRGVVVLNPSWLIDLLATIMTTRHNYTKDGILKKSSLPHIWKPPRFPEQMYPFMISLLDSFEVSFDISDKVSHDAAESPEELREAADSLRLIPSLLPEDPPPELSTLWPVERHREGDGRAVESQFGRVYRFKYLPMGFFGRLMMRLLSFPLKAKTYWRNGMLASMGREKLLIRFDPDKQNLNILVRTELEGADLRTLSWLVFTAVDSLVYDWYELNAAVFIPCTHCLDSERSRDLPYLFSLEECQVMASTAGRSFIMCYSGGINPVRLDTIVPDIAMVHLEDHRVEHSELVQEEEIGQGGYATVYKGRLKDQTVAIKVLNFQLASDDDFLSEREKQDTFRKTFEEFRHEVWIMSGLQHPNIVPLKGFCTEPCTIITEYIENGSLYDFLLREGKHKGSTVPYTWPLRLKIAKDIAKGCAFLHSASPPVIHRDLKSPNILLCDLSDGAGVLAKVCDFGLASSLSENAGRKVACPFWLAPEVIMGKKYSEKADVYSAGVIMWEIASRKRFFSEIAFLSQVEDRVIAGERPDIPQECLDEVPEFADVIRDCWQNEPSARPSFEQVVERISGIIAKYFPQVVDYDTAAIRAYKEAQNERNAMDRARMEEREAKERHRKEEGDKQLKQSIQQSLGDQPQPPQQQPKKKTKKTKKKRNAKNASTDDTTTWTATEDDDDDDDDEEEDTSGEGTEGTDGTDATDATLAGDDDDVEEEEEERKGSGILAEWEKRGKGKQENLSKLMEVFVSRRANNAGGAGGDGGGNGSARRPFPRPLHSSVSLSMLPVPAKRSAFTSSGPEADAAALASSPTLRSSKHLHAPAAATTAGLVAGLISPRAPLLGKSHTVHMLAVEELCSSSDSSDSGSDDDGDEDDDPQLQHEEEPDEEWERSRSASETSPRDW</sequence>
<feature type="compositionally biased region" description="Polar residues" evidence="15">
    <location>
        <begin position="2449"/>
        <end position="2458"/>
    </location>
</feature>
<keyword evidence="5" id="KW-0433">Leucine-rich repeat</keyword>
<feature type="region of interest" description="Disordered" evidence="15">
    <location>
        <begin position="1146"/>
        <end position="1173"/>
    </location>
</feature>
<dbReference type="InterPro" id="IPR011993">
    <property type="entry name" value="PH-like_dom_sf"/>
</dbReference>
<evidence type="ECO:0000256" key="12">
    <source>
        <dbReference type="ARBA" id="ARBA00047899"/>
    </source>
</evidence>
<dbReference type="Gene3D" id="1.10.10.10">
    <property type="entry name" value="Winged helix-like DNA-binding domain superfamily/Winged helix DNA-binding domain"/>
    <property type="match status" value="1"/>
</dbReference>
<dbReference type="InterPro" id="IPR032675">
    <property type="entry name" value="LRR_dom_sf"/>
</dbReference>
<keyword evidence="9 20" id="KW-0418">Kinase</keyword>
<comment type="similarity">
    <text evidence="1">Belongs to the protein-tyrosine phosphatase family. Non-receptor class myotubularin subfamily.</text>
</comment>
<dbReference type="Proteomes" id="UP000011083">
    <property type="component" value="Unassembled WGS sequence"/>
</dbReference>
<evidence type="ECO:0000259" key="17">
    <source>
        <dbReference type="PROSITE" id="PS50011"/>
    </source>
</evidence>
<feature type="compositionally biased region" description="Acidic residues" evidence="15">
    <location>
        <begin position="2685"/>
        <end position="2708"/>
    </location>
</feature>
<evidence type="ECO:0000313" key="20">
    <source>
        <dbReference type="EMBL" id="ELR23484.1"/>
    </source>
</evidence>
<proteinExistence type="inferred from homology"/>
<evidence type="ECO:0000256" key="9">
    <source>
        <dbReference type="ARBA" id="ARBA00022777"/>
    </source>
</evidence>
<dbReference type="InterPro" id="IPR029021">
    <property type="entry name" value="Prot-tyrosine_phosphatase-like"/>
</dbReference>
<evidence type="ECO:0000256" key="15">
    <source>
        <dbReference type="SAM" id="MobiDB-lite"/>
    </source>
</evidence>
<keyword evidence="4" id="KW-0723">Serine/threonine-protein kinase</keyword>
<feature type="binding site" evidence="14">
    <location>
        <position position="2145"/>
    </location>
    <ligand>
        <name>ATP</name>
        <dbReference type="ChEBI" id="CHEBI:30616"/>
    </ligand>
</feature>
<comment type="similarity">
    <text evidence="2">Belongs to the protein kinase superfamily. TKL Ser/Thr protein kinase family. ROCO subfamily.</text>
</comment>
<dbReference type="PROSITE" id="PS51424">
    <property type="entry name" value="ROC"/>
    <property type="match status" value="1"/>
</dbReference>
<feature type="region of interest" description="Disordered" evidence="15">
    <location>
        <begin position="898"/>
        <end position="918"/>
    </location>
</feature>
<keyword evidence="11" id="KW-0342">GTP-binding</keyword>
<dbReference type="STRING" id="1257118.L8HD65"/>
<keyword evidence="7" id="KW-0677">Repeat</keyword>
<dbReference type="InterPro" id="IPR003591">
    <property type="entry name" value="Leu-rich_rpt_typical-subtyp"/>
</dbReference>
<dbReference type="Gene3D" id="3.80.10.10">
    <property type="entry name" value="Ribonuclease Inhibitor"/>
    <property type="match status" value="3"/>
</dbReference>
<dbReference type="Pfam" id="PF06602">
    <property type="entry name" value="Myotub-related"/>
    <property type="match status" value="1"/>
</dbReference>
<feature type="compositionally biased region" description="Low complexity" evidence="15">
    <location>
        <begin position="694"/>
        <end position="708"/>
    </location>
</feature>